<dbReference type="Proteomes" id="UP000657918">
    <property type="component" value="Unassembled WGS sequence"/>
</dbReference>
<evidence type="ECO:0000256" key="1">
    <source>
        <dbReference type="SAM" id="MobiDB-lite"/>
    </source>
</evidence>
<protein>
    <submittedName>
        <fullName evidence="2">Uncharacterized protein</fullName>
    </submittedName>
</protein>
<organism evidence="2 3">
    <name type="scientific">Salix dunnii</name>
    <dbReference type="NCBI Taxonomy" id="1413687"/>
    <lineage>
        <taxon>Eukaryota</taxon>
        <taxon>Viridiplantae</taxon>
        <taxon>Streptophyta</taxon>
        <taxon>Embryophyta</taxon>
        <taxon>Tracheophyta</taxon>
        <taxon>Spermatophyta</taxon>
        <taxon>Magnoliopsida</taxon>
        <taxon>eudicotyledons</taxon>
        <taxon>Gunneridae</taxon>
        <taxon>Pentapetalae</taxon>
        <taxon>rosids</taxon>
        <taxon>fabids</taxon>
        <taxon>Malpighiales</taxon>
        <taxon>Salicaceae</taxon>
        <taxon>Saliceae</taxon>
        <taxon>Salix</taxon>
    </lineage>
</organism>
<name>A0A835TEL3_9ROSI</name>
<feature type="compositionally biased region" description="Basic and acidic residues" evidence="1">
    <location>
        <begin position="37"/>
        <end position="54"/>
    </location>
</feature>
<reference evidence="2 3" key="1">
    <citation type="submission" date="2020-10" db="EMBL/GenBank/DDBJ databases">
        <title>Plant Genome Project.</title>
        <authorList>
            <person name="Zhang R.-G."/>
        </authorList>
    </citation>
    <scope>NUCLEOTIDE SEQUENCE [LARGE SCALE GENOMIC DNA]</scope>
    <source>
        <strain evidence="2">FAFU-HL-1</strain>
        <tissue evidence="2">Leaf</tissue>
    </source>
</reference>
<sequence length="66" mass="7696">MLPEDVIHEQLISCFARIFGFKNLILKENKSILLDNGKSERHDSQPRKPPRDFTKNYILNTSLEVP</sequence>
<proteinExistence type="predicted"/>
<accession>A0A835TEL3</accession>
<comment type="caution">
    <text evidence="2">The sequence shown here is derived from an EMBL/GenBank/DDBJ whole genome shotgun (WGS) entry which is preliminary data.</text>
</comment>
<dbReference type="EMBL" id="JADGMS010000003">
    <property type="protein sequence ID" value="KAF9686461.1"/>
    <property type="molecule type" value="Genomic_DNA"/>
</dbReference>
<keyword evidence="3" id="KW-1185">Reference proteome</keyword>
<evidence type="ECO:0000313" key="2">
    <source>
        <dbReference type="EMBL" id="KAF9686461.1"/>
    </source>
</evidence>
<evidence type="ECO:0000313" key="3">
    <source>
        <dbReference type="Proteomes" id="UP000657918"/>
    </source>
</evidence>
<feature type="region of interest" description="Disordered" evidence="1">
    <location>
        <begin position="35"/>
        <end position="54"/>
    </location>
</feature>
<dbReference type="AlphaFoldDB" id="A0A835TEL3"/>
<gene>
    <name evidence="2" type="ORF">SADUNF_Sadunf03G0161000</name>
</gene>